<dbReference type="SUPFAM" id="SSF54427">
    <property type="entry name" value="NTF2-like"/>
    <property type="match status" value="1"/>
</dbReference>
<reference evidence="3 4" key="1">
    <citation type="submission" date="2020-01" db="EMBL/GenBank/DDBJ databases">
        <title>Genome analysis.</title>
        <authorList>
            <person name="Wu S."/>
            <person name="Wang G."/>
        </authorList>
    </citation>
    <scope>NUCLEOTIDE SEQUENCE [LARGE SCALE GENOMIC DNA]</scope>
    <source>
        <strain evidence="3 4">SYL130</strain>
    </source>
</reference>
<gene>
    <name evidence="3" type="ORF">GWC95_01790</name>
</gene>
<dbReference type="RefSeq" id="WP_161816955.1">
    <property type="nucleotide sequence ID" value="NZ_JAACJS010000002.1"/>
</dbReference>
<keyword evidence="4" id="KW-1185">Reference proteome</keyword>
<evidence type="ECO:0000313" key="3">
    <source>
        <dbReference type="EMBL" id="NCI48637.1"/>
    </source>
</evidence>
<dbReference type="Proteomes" id="UP000753802">
    <property type="component" value="Unassembled WGS sequence"/>
</dbReference>
<accession>A0ABW9ZQ81</accession>
<feature type="domain" description="DUF4440" evidence="2">
    <location>
        <begin position="37"/>
        <end position="134"/>
    </location>
</feature>
<dbReference type="Gene3D" id="3.10.450.50">
    <property type="match status" value="1"/>
</dbReference>
<evidence type="ECO:0000259" key="2">
    <source>
        <dbReference type="Pfam" id="PF14534"/>
    </source>
</evidence>
<comment type="caution">
    <text evidence="3">The sequence shown here is derived from an EMBL/GenBank/DDBJ whole genome shotgun (WGS) entry which is preliminary data.</text>
</comment>
<protein>
    <submittedName>
        <fullName evidence="3">Nuclear transport factor 2 family protein</fullName>
    </submittedName>
</protein>
<sequence length="140" mass="15871">MKTILTVLSVFLCLALNAQNKDEQAIRNTLAQQTVEWNKGNIDAFMKGYWNNDSLMFVGKSGVTYGYKRTLENYKKNYPDAANMGRLTFNILKVQPIAADTYFVLGKWALARQVGDVSGHYTLLFKKINGKWLIVVDHSS</sequence>
<keyword evidence="1" id="KW-0732">Signal</keyword>
<dbReference type="EMBL" id="JAACJS010000002">
    <property type="protein sequence ID" value="NCI48637.1"/>
    <property type="molecule type" value="Genomic_DNA"/>
</dbReference>
<feature type="signal peptide" evidence="1">
    <location>
        <begin position="1"/>
        <end position="20"/>
    </location>
</feature>
<evidence type="ECO:0000313" key="4">
    <source>
        <dbReference type="Proteomes" id="UP000753802"/>
    </source>
</evidence>
<proteinExistence type="predicted"/>
<dbReference type="InterPro" id="IPR032710">
    <property type="entry name" value="NTF2-like_dom_sf"/>
</dbReference>
<feature type="chain" id="PRO_5045145716" evidence="1">
    <location>
        <begin position="21"/>
        <end position="140"/>
    </location>
</feature>
<dbReference type="Pfam" id="PF14534">
    <property type="entry name" value="DUF4440"/>
    <property type="match status" value="1"/>
</dbReference>
<dbReference type="InterPro" id="IPR027843">
    <property type="entry name" value="DUF4440"/>
</dbReference>
<evidence type="ECO:0000256" key="1">
    <source>
        <dbReference type="SAM" id="SignalP"/>
    </source>
</evidence>
<organism evidence="3 4">
    <name type="scientific">Sediminibacterium roseum</name>
    <dbReference type="NCBI Taxonomy" id="1978412"/>
    <lineage>
        <taxon>Bacteria</taxon>
        <taxon>Pseudomonadati</taxon>
        <taxon>Bacteroidota</taxon>
        <taxon>Chitinophagia</taxon>
        <taxon>Chitinophagales</taxon>
        <taxon>Chitinophagaceae</taxon>
        <taxon>Sediminibacterium</taxon>
    </lineage>
</organism>
<name>A0ABW9ZQ81_9BACT</name>